<dbReference type="InterPro" id="IPR046373">
    <property type="entry name" value="Acyl-CoA_Oxase/DH_mid-dom_sf"/>
</dbReference>
<evidence type="ECO:0000259" key="11">
    <source>
        <dbReference type="Pfam" id="PF02771"/>
    </source>
</evidence>
<evidence type="ECO:0000313" key="13">
    <source>
        <dbReference type="Proteomes" id="UP000620591"/>
    </source>
</evidence>
<dbReference type="RefSeq" id="WP_187768457.1">
    <property type="nucleotide sequence ID" value="NZ_JACTVM010000001.1"/>
</dbReference>
<keyword evidence="5 8" id="KW-0285">Flavoprotein</keyword>
<comment type="similarity">
    <text evidence="3 8">Belongs to the acyl-CoA dehydrogenase family.</text>
</comment>
<protein>
    <submittedName>
        <fullName evidence="12">Acyl-CoA dehydrogenase family protein</fullName>
    </submittedName>
</protein>
<keyword evidence="7 8" id="KW-0560">Oxidoreductase</keyword>
<dbReference type="InterPro" id="IPR013786">
    <property type="entry name" value="AcylCoA_DH/ox_N"/>
</dbReference>
<dbReference type="Pfam" id="PF02770">
    <property type="entry name" value="Acyl-CoA_dh_M"/>
    <property type="match status" value="1"/>
</dbReference>
<dbReference type="InterPro" id="IPR036250">
    <property type="entry name" value="AcylCo_DH-like_C"/>
</dbReference>
<dbReference type="FunFam" id="1.20.140.10:FF:000001">
    <property type="entry name" value="Acyl-CoA dehydrogenase"/>
    <property type="match status" value="1"/>
</dbReference>
<dbReference type="SUPFAM" id="SSF47203">
    <property type="entry name" value="Acyl-CoA dehydrogenase C-terminal domain-like"/>
    <property type="match status" value="1"/>
</dbReference>
<dbReference type="SUPFAM" id="SSF56645">
    <property type="entry name" value="Acyl-CoA dehydrogenase NM domain-like"/>
    <property type="match status" value="1"/>
</dbReference>
<evidence type="ECO:0000256" key="7">
    <source>
        <dbReference type="ARBA" id="ARBA00023002"/>
    </source>
</evidence>
<feature type="domain" description="Acyl-CoA dehydrogenase/oxidase C-terminal" evidence="9">
    <location>
        <begin position="229"/>
        <end position="381"/>
    </location>
</feature>
<dbReference type="AlphaFoldDB" id="A0A8I0ESC0"/>
<dbReference type="GO" id="GO:0003995">
    <property type="term" value="F:acyl-CoA dehydrogenase activity"/>
    <property type="evidence" value="ECO:0007669"/>
    <property type="project" value="InterPro"/>
</dbReference>
<proteinExistence type="inferred from homology"/>
<evidence type="ECO:0000259" key="10">
    <source>
        <dbReference type="Pfam" id="PF02770"/>
    </source>
</evidence>
<dbReference type="InterPro" id="IPR006091">
    <property type="entry name" value="Acyl-CoA_Oxase/DH_mid-dom"/>
</dbReference>
<organism evidence="12 13">
    <name type="scientific">Aeromicrobium senzhongii</name>
    <dbReference type="NCBI Taxonomy" id="2663859"/>
    <lineage>
        <taxon>Bacteria</taxon>
        <taxon>Bacillati</taxon>
        <taxon>Actinomycetota</taxon>
        <taxon>Actinomycetes</taxon>
        <taxon>Propionibacteriales</taxon>
        <taxon>Nocardioidaceae</taxon>
        <taxon>Aeromicrobium</taxon>
    </lineage>
</organism>
<comment type="caution">
    <text evidence="12">The sequence shown here is derived from an EMBL/GenBank/DDBJ whole genome shotgun (WGS) entry which is preliminary data.</text>
</comment>
<dbReference type="Gene3D" id="1.20.140.10">
    <property type="entry name" value="Butyryl-CoA Dehydrogenase, subunit A, domain 3"/>
    <property type="match status" value="1"/>
</dbReference>
<dbReference type="PROSITE" id="PS00073">
    <property type="entry name" value="ACYL_COA_DH_2"/>
    <property type="match status" value="1"/>
</dbReference>
<keyword evidence="4" id="KW-0101">Branched-chain amino acid catabolism</keyword>
<dbReference type="Pfam" id="PF02771">
    <property type="entry name" value="Acyl-CoA_dh_N"/>
    <property type="match status" value="1"/>
</dbReference>
<dbReference type="PANTHER" id="PTHR43884:SF40">
    <property type="entry name" value="ACYL-COA DEHYDROGENASE"/>
    <property type="match status" value="1"/>
</dbReference>
<evidence type="ECO:0000256" key="5">
    <source>
        <dbReference type="ARBA" id="ARBA00022630"/>
    </source>
</evidence>
<comment type="cofactor">
    <cofactor evidence="1 8">
        <name>FAD</name>
        <dbReference type="ChEBI" id="CHEBI:57692"/>
    </cofactor>
</comment>
<dbReference type="InterPro" id="IPR009075">
    <property type="entry name" value="AcylCo_DH/oxidase_C"/>
</dbReference>
<reference evidence="12" key="1">
    <citation type="submission" date="2020-09" db="EMBL/GenBank/DDBJ databases">
        <title>Novel species in genus Aeromicrobium.</title>
        <authorList>
            <person name="Zhang G."/>
        </authorList>
    </citation>
    <scope>NUCLEOTIDE SEQUENCE</scope>
    <source>
        <strain evidence="12">Zg-636</strain>
    </source>
</reference>
<comment type="pathway">
    <text evidence="2">Amino-acid degradation; L-valine degradation.</text>
</comment>
<dbReference type="GO" id="GO:0009083">
    <property type="term" value="P:branched-chain amino acid catabolic process"/>
    <property type="evidence" value="ECO:0007669"/>
    <property type="project" value="UniProtKB-KW"/>
</dbReference>
<feature type="domain" description="Acyl-CoA dehydrogenase/oxidase N-terminal" evidence="11">
    <location>
        <begin position="7"/>
        <end position="117"/>
    </location>
</feature>
<keyword evidence="6 8" id="KW-0274">FAD</keyword>
<evidence type="ECO:0000256" key="6">
    <source>
        <dbReference type="ARBA" id="ARBA00022827"/>
    </source>
</evidence>
<evidence type="ECO:0000259" key="9">
    <source>
        <dbReference type="Pfam" id="PF00441"/>
    </source>
</evidence>
<evidence type="ECO:0000256" key="3">
    <source>
        <dbReference type="ARBA" id="ARBA00009347"/>
    </source>
</evidence>
<dbReference type="InterPro" id="IPR037069">
    <property type="entry name" value="AcylCoA_DH/ox_N_sf"/>
</dbReference>
<dbReference type="InterPro" id="IPR006089">
    <property type="entry name" value="Acyl-CoA_DH_CS"/>
</dbReference>
<dbReference type="Gene3D" id="1.10.540.10">
    <property type="entry name" value="Acyl-CoA dehydrogenase/oxidase, N-terminal domain"/>
    <property type="match status" value="1"/>
</dbReference>
<evidence type="ECO:0000313" key="12">
    <source>
        <dbReference type="EMBL" id="MBC9225119.1"/>
    </source>
</evidence>
<dbReference type="GO" id="GO:0050660">
    <property type="term" value="F:flavin adenine dinucleotide binding"/>
    <property type="evidence" value="ECO:0007669"/>
    <property type="project" value="InterPro"/>
</dbReference>
<dbReference type="Proteomes" id="UP000620591">
    <property type="component" value="Unassembled WGS sequence"/>
</dbReference>
<evidence type="ECO:0000256" key="2">
    <source>
        <dbReference type="ARBA" id="ARBA00005109"/>
    </source>
</evidence>
<gene>
    <name evidence="12" type="ORF">IBG24_02170</name>
</gene>
<feature type="domain" description="Acyl-CoA oxidase/dehydrogenase middle" evidence="10">
    <location>
        <begin position="121"/>
        <end position="217"/>
    </location>
</feature>
<dbReference type="InterPro" id="IPR009100">
    <property type="entry name" value="AcylCoA_DH/oxidase_NM_dom_sf"/>
</dbReference>
<dbReference type="EMBL" id="JACTVM010000001">
    <property type="protein sequence ID" value="MBC9225119.1"/>
    <property type="molecule type" value="Genomic_DNA"/>
</dbReference>
<dbReference type="Gene3D" id="2.40.110.10">
    <property type="entry name" value="Butyryl-CoA Dehydrogenase, subunit A, domain 2"/>
    <property type="match status" value="1"/>
</dbReference>
<evidence type="ECO:0000256" key="1">
    <source>
        <dbReference type="ARBA" id="ARBA00001974"/>
    </source>
</evidence>
<dbReference type="PANTHER" id="PTHR43884">
    <property type="entry name" value="ACYL-COA DEHYDROGENASE"/>
    <property type="match status" value="1"/>
</dbReference>
<dbReference type="Pfam" id="PF00441">
    <property type="entry name" value="Acyl-CoA_dh_1"/>
    <property type="match status" value="1"/>
</dbReference>
<evidence type="ECO:0000256" key="4">
    <source>
        <dbReference type="ARBA" id="ARBA00022456"/>
    </source>
</evidence>
<dbReference type="FunFam" id="2.40.110.10:FF:000001">
    <property type="entry name" value="Acyl-CoA dehydrogenase, mitochondrial"/>
    <property type="match status" value="1"/>
</dbReference>
<evidence type="ECO:0000256" key="8">
    <source>
        <dbReference type="RuleBase" id="RU362125"/>
    </source>
</evidence>
<sequence>MDFSIPEELVDFRRTIRKFVEEDLIPQEDYVEEHDGLPADVFDKLRRRAVDLGLNALSLPEEVGGSGMGALAGALVREELSRAHPGTLTAIPHTSAILLACEGDQRERFLFPSIRGEKEECFALTEPDTGSDAGALKTRATRQANGDWLINGRKRFITRGGAADFATVFAATDPGSANPGITAFLVEKGTPGFTVGQKHKTMGLRGDEQVELLFDDCVVPAGNVLGEVGGGFNIAKDWLQHGRIMTAANCVGPMARLIDDALEWSQQRVQFGEPIGNFQAVQIMLADCAMDLYATRMMVYNAAWDVDQGVDPRRLNAKASAVKVFASEAVGRVADRVLQIFGGSGYMNDTFVERAYRNVRIERIWEGTSEINRMLIARNILKRGMFS</sequence>
<accession>A0A8I0ESC0</accession>
<name>A0A8I0ESC0_9ACTN</name>